<evidence type="ECO:0000313" key="8">
    <source>
        <dbReference type="EMBL" id="OMJ29966.1"/>
    </source>
</evidence>
<evidence type="ECO:0000256" key="2">
    <source>
        <dbReference type="ARBA" id="ARBA00007466"/>
    </source>
</evidence>
<keyword evidence="9" id="KW-1185">Reference proteome</keyword>
<protein>
    <submittedName>
        <fullName evidence="8">Putative nucleolar complex protein 14</fullName>
    </submittedName>
</protein>
<feature type="compositionally biased region" description="Basic residues" evidence="7">
    <location>
        <begin position="380"/>
        <end position="394"/>
    </location>
</feature>
<dbReference type="EMBL" id="LSSM01000124">
    <property type="protein sequence ID" value="OMJ29966.1"/>
    <property type="molecule type" value="Genomic_DNA"/>
</dbReference>
<keyword evidence="3" id="KW-0690">Ribosome biogenesis</keyword>
<dbReference type="PANTHER" id="PTHR23183">
    <property type="entry name" value="NOP14"/>
    <property type="match status" value="1"/>
</dbReference>
<feature type="region of interest" description="Disordered" evidence="7">
    <location>
        <begin position="335"/>
        <end position="490"/>
    </location>
</feature>
<comment type="subcellular location">
    <subcellularLocation>
        <location evidence="1">Nucleus</location>
        <location evidence="1">Nucleolus</location>
    </subcellularLocation>
</comment>
<reference evidence="9" key="1">
    <citation type="submission" date="2017-01" db="EMBL/GenBank/DDBJ databases">
        <authorList>
            <person name="Wang Y."/>
            <person name="White M."/>
            <person name="Kvist S."/>
            <person name="Moncalvo J.-M."/>
        </authorList>
    </citation>
    <scope>NUCLEOTIDE SEQUENCE [LARGE SCALE GENOMIC DNA]</scope>
    <source>
        <strain evidence="9">ID-206-W2</strain>
    </source>
</reference>
<dbReference type="PANTHER" id="PTHR23183:SF0">
    <property type="entry name" value="NUCLEOLAR PROTEIN 14"/>
    <property type="match status" value="1"/>
</dbReference>
<organism evidence="8 9">
    <name type="scientific">Smittium culicis</name>
    <dbReference type="NCBI Taxonomy" id="133412"/>
    <lineage>
        <taxon>Eukaryota</taxon>
        <taxon>Fungi</taxon>
        <taxon>Fungi incertae sedis</taxon>
        <taxon>Zoopagomycota</taxon>
        <taxon>Kickxellomycotina</taxon>
        <taxon>Harpellomycetes</taxon>
        <taxon>Harpellales</taxon>
        <taxon>Legeriomycetaceae</taxon>
        <taxon>Smittium</taxon>
    </lineage>
</organism>
<comment type="function">
    <text evidence="6">Involved in nucleolar processing of pre-18S ribosomal RNA. Has a role in the nuclear export of 40S pre-ribosomal subunit to the cytoplasm.</text>
</comment>
<dbReference type="Proteomes" id="UP000187429">
    <property type="component" value="Unassembled WGS sequence"/>
</dbReference>
<evidence type="ECO:0000256" key="1">
    <source>
        <dbReference type="ARBA" id="ARBA00004604"/>
    </source>
</evidence>
<dbReference type="AlphaFoldDB" id="A0A1R1YT46"/>
<sequence>MVANKQKSNKQSALKRLRSSLSSAGVIGPKASVSKKAKKKGVISQNKSNDEFQKQLSTRLKQIQTEMNPFETKVNNKKDFVLGRKLKGETGKPGMTRQIGVEKREKTLLVELQNINRTGGIRDRRFGENNPTVSIEEKMLTRFTKERQKRAKKNIYNLSDEGSGDDLKLTHLGQSLDEIDDFDSMGLNLTDDEDSGLIDASTVSNVHFGGFEAAGPNSNHGLTDFANKYPNADGGEKKTKAQIMAEVIAKSKMHKYERQQIKEDDSIAMQNLDKEFDDLRSILASEGSFGPAKNSYANTNERSNDFSSLQKQEMDSYDISVKSLIFEKRARPLDRLKTDEEIAADKKEALEKAERHRVRRMKGLDSDTDSSSDEESSRNMKTKKSKLAKSKRSKNSGDGINNDSDDSNDDKIFGSGLEIDASGEADSNGEESDDESGSEIEDSGSEIDDESESDIGSGDENAEYSSLKSSGSSKQGINGKPSKKSSPVNVVSKKAANKISSSDEIPFTFEAPKDYNDWLSIIGNFDLDQQLIIADRIRVYYHLSLKSSNKVINENLLVIFMEHLAILSEQHPPVPLTIINGFSKHVSELYSACPVFAGNYSRELIVDFQSRLVKDLTYGADEMNGNDHTSQSSDDKKSPLASDLVQMKLLVSIFSSSDRYHSVVTPIMLVLGQYLSLSVITGVQDASKHLFVCGILYEAMRLSRRYIPEVINSLQLLVFSSLSALINVNEYESKVGNGSFPLSNEQKKSLKKLAVDFSKIDKVEQNKSKSKKKGKKAATGSIVELEQEQSSFDDLKIEYSWLTSDIEIESTQETSITLAKASMIMLKKFSDLYFSSKSYPEIFKPMLLILEKAINELQKEGKINTSSTLGKLYLQAKDLATHLRETIVDGFVDVKRVPLALQSHKPIAIRSVAPKFELGYSLDKHYGLDSERDKDELVKMQRLVKKETRGAIRELRKDASFMSQAKLEKQKEKDLAYDKKMKAVMSVLEVDQSEFNKQDRLKNKRKR</sequence>
<dbReference type="Pfam" id="PF04147">
    <property type="entry name" value="Nop14"/>
    <property type="match status" value="1"/>
</dbReference>
<dbReference type="GO" id="GO:0030692">
    <property type="term" value="C:Noc4p-Nop14p complex"/>
    <property type="evidence" value="ECO:0007669"/>
    <property type="project" value="TreeGrafter"/>
</dbReference>
<feature type="compositionally biased region" description="Low complexity" evidence="7">
    <location>
        <begin position="19"/>
        <end position="32"/>
    </location>
</feature>
<evidence type="ECO:0000256" key="4">
    <source>
        <dbReference type="ARBA" id="ARBA00022552"/>
    </source>
</evidence>
<keyword evidence="4" id="KW-0698">rRNA processing</keyword>
<dbReference type="GO" id="GO:0032040">
    <property type="term" value="C:small-subunit processome"/>
    <property type="evidence" value="ECO:0007669"/>
    <property type="project" value="InterPro"/>
</dbReference>
<dbReference type="InterPro" id="IPR007276">
    <property type="entry name" value="Nop14"/>
</dbReference>
<feature type="compositionally biased region" description="Polar residues" evidence="7">
    <location>
        <begin position="1"/>
        <end position="11"/>
    </location>
</feature>
<feature type="region of interest" description="Disordered" evidence="7">
    <location>
        <begin position="1"/>
        <end position="57"/>
    </location>
</feature>
<proteinExistence type="inferred from homology"/>
<accession>A0A1R1YT46</accession>
<evidence type="ECO:0000256" key="6">
    <source>
        <dbReference type="ARBA" id="ARBA00024695"/>
    </source>
</evidence>
<comment type="caution">
    <text evidence="8">The sequence shown here is derived from an EMBL/GenBank/DDBJ whole genome shotgun (WGS) entry which is preliminary data.</text>
</comment>
<comment type="similarity">
    <text evidence="2">Belongs to the NOP14 family.</text>
</comment>
<dbReference type="OrthoDB" id="441771at2759"/>
<evidence type="ECO:0000256" key="7">
    <source>
        <dbReference type="SAM" id="MobiDB-lite"/>
    </source>
</evidence>
<keyword evidence="5" id="KW-0539">Nucleus</keyword>
<evidence type="ECO:0000256" key="3">
    <source>
        <dbReference type="ARBA" id="ARBA00022517"/>
    </source>
</evidence>
<evidence type="ECO:0000256" key="5">
    <source>
        <dbReference type="ARBA" id="ARBA00023242"/>
    </source>
</evidence>
<evidence type="ECO:0000313" key="9">
    <source>
        <dbReference type="Proteomes" id="UP000187429"/>
    </source>
</evidence>
<feature type="region of interest" description="Disordered" evidence="7">
    <location>
        <begin position="287"/>
        <end position="312"/>
    </location>
</feature>
<dbReference type="GO" id="GO:0030490">
    <property type="term" value="P:maturation of SSU-rRNA"/>
    <property type="evidence" value="ECO:0007669"/>
    <property type="project" value="TreeGrafter"/>
</dbReference>
<feature type="compositionally biased region" description="Polar residues" evidence="7">
    <location>
        <begin position="295"/>
        <end position="311"/>
    </location>
</feature>
<feature type="compositionally biased region" description="Low complexity" evidence="7">
    <location>
        <begin position="454"/>
        <end position="474"/>
    </location>
</feature>
<feature type="compositionally biased region" description="Basic and acidic residues" evidence="7">
    <location>
        <begin position="335"/>
        <end position="354"/>
    </location>
</feature>
<feature type="compositionally biased region" description="Acidic residues" evidence="7">
    <location>
        <begin position="421"/>
        <end position="453"/>
    </location>
</feature>
<name>A0A1R1YT46_9FUNG</name>
<gene>
    <name evidence="8" type="ORF">AYI69_g503</name>
</gene>